<dbReference type="GO" id="GO:0005829">
    <property type="term" value="C:cytosol"/>
    <property type="evidence" value="ECO:0007669"/>
    <property type="project" value="TreeGrafter"/>
</dbReference>
<sequence>MNTPDIQNAVNSIAAGHAVVVLDSESVSDTGFLVFAAELATTSAVAFAVRHSPGYLRVALNGDTCDRLGLPPVCQSASKTQAPQYAVSVDAAHGVGTGISAADRATTIRMLASPATQPDDLTRPGHVVVERAHGGGVLARCGPAEAAADLARLAGLQPCGVITELVSTADPHQLANSVEARSFAAEHGLRTVSIADVAAWRRDRETWLERVTSARLPTECGEFRAIGYRSITDGSEHIALVCGDTPFGAGEVLVYVHRECAAGDIFGSLECDCRSRLHDAMSIIAGHGRGVVLYLRSGGEASDAVTAQILTDLGVQTLETVDTFPQRVRETA</sequence>
<evidence type="ECO:0000256" key="1">
    <source>
        <dbReference type="ARBA" id="ARBA00000141"/>
    </source>
</evidence>
<feature type="domain" description="GTP cyclohydrolase II" evidence="8">
    <location>
        <begin position="209"/>
        <end position="320"/>
    </location>
</feature>
<dbReference type="GO" id="GO:0009231">
    <property type="term" value="P:riboflavin biosynthetic process"/>
    <property type="evidence" value="ECO:0007669"/>
    <property type="project" value="UniProtKB-UniPathway"/>
</dbReference>
<dbReference type="InterPro" id="IPR032677">
    <property type="entry name" value="GTP_cyclohydro_II"/>
</dbReference>
<keyword evidence="7" id="KW-0479">Metal-binding</keyword>
<dbReference type="InterPro" id="IPR036144">
    <property type="entry name" value="RibA-like_sf"/>
</dbReference>
<comment type="function">
    <text evidence="2">Catalyzes the conversion of D-ribulose 5-phosphate to formate and 3,4-dihydroxy-2-butanone 4-phosphate.</text>
</comment>
<dbReference type="EMBL" id="JACHWS010000003">
    <property type="protein sequence ID" value="MBB3039239.1"/>
    <property type="molecule type" value="Genomic_DNA"/>
</dbReference>
<dbReference type="InterPro" id="IPR017945">
    <property type="entry name" value="DHBP_synth_RibB-like_a/b_dom"/>
</dbReference>
<dbReference type="PIRSF" id="PIRSF001259">
    <property type="entry name" value="RibA"/>
    <property type="match status" value="1"/>
</dbReference>
<evidence type="ECO:0000256" key="3">
    <source>
        <dbReference type="ARBA" id="ARBA00004904"/>
    </source>
</evidence>
<evidence type="ECO:0000259" key="8">
    <source>
        <dbReference type="Pfam" id="PF00925"/>
    </source>
</evidence>
<name>A0A839RSC1_9ACTN</name>
<gene>
    <name evidence="9" type="ORF">FHU29_003708</name>
</gene>
<dbReference type="PANTHER" id="PTHR21327:SF18">
    <property type="entry name" value="3,4-DIHYDROXY-2-BUTANONE 4-PHOSPHATE SYNTHASE"/>
    <property type="match status" value="1"/>
</dbReference>
<dbReference type="AlphaFoldDB" id="A0A839RSC1"/>
<dbReference type="Proteomes" id="UP000567922">
    <property type="component" value="Unassembled WGS sequence"/>
</dbReference>
<dbReference type="InterPro" id="IPR000422">
    <property type="entry name" value="DHBP_synthase_RibB"/>
</dbReference>
<dbReference type="RefSeq" id="WP_064439460.1">
    <property type="nucleotide sequence ID" value="NZ_BDDI01000004.1"/>
</dbReference>
<evidence type="ECO:0000313" key="10">
    <source>
        <dbReference type="Proteomes" id="UP000567922"/>
    </source>
</evidence>
<dbReference type="Pfam" id="PF00925">
    <property type="entry name" value="GTP_cyclohydro2"/>
    <property type="match status" value="1"/>
</dbReference>
<comment type="pathway">
    <text evidence="3">Cofactor biosynthesis; riboflavin biosynthesis; 2-hydroxy-3-oxobutyl phosphate from D-ribulose 5-phosphate: step 1/1.</text>
</comment>
<reference evidence="9 10" key="1">
    <citation type="submission" date="2020-08" db="EMBL/GenBank/DDBJ databases">
        <title>Sequencing the genomes of 1000 actinobacteria strains.</title>
        <authorList>
            <person name="Klenk H.-P."/>
        </authorList>
    </citation>
    <scope>NUCLEOTIDE SEQUENCE [LARGE SCALE GENOMIC DNA]</scope>
    <source>
        <strain evidence="9 10">DSM 45258</strain>
    </source>
</reference>
<dbReference type="GO" id="GO:0046872">
    <property type="term" value="F:metal ion binding"/>
    <property type="evidence" value="ECO:0007669"/>
    <property type="project" value="UniProtKB-KW"/>
</dbReference>
<dbReference type="Gene3D" id="3.40.50.10990">
    <property type="entry name" value="GTP cyclohydrolase II"/>
    <property type="match status" value="1"/>
</dbReference>
<keyword evidence="10" id="KW-1185">Reference proteome</keyword>
<organism evidence="9 10">
    <name type="scientific">Hoyosella altamirensis</name>
    <dbReference type="NCBI Taxonomy" id="616997"/>
    <lineage>
        <taxon>Bacteria</taxon>
        <taxon>Bacillati</taxon>
        <taxon>Actinomycetota</taxon>
        <taxon>Actinomycetes</taxon>
        <taxon>Mycobacteriales</taxon>
        <taxon>Hoyosellaceae</taxon>
        <taxon>Hoyosella</taxon>
    </lineage>
</organism>
<evidence type="ECO:0000256" key="4">
    <source>
        <dbReference type="ARBA" id="ARBA00005520"/>
    </source>
</evidence>
<dbReference type="Pfam" id="PF00926">
    <property type="entry name" value="DHBP_synthase"/>
    <property type="match status" value="1"/>
</dbReference>
<dbReference type="EC" id="4.1.99.12" evidence="5"/>
<evidence type="ECO:0000256" key="6">
    <source>
        <dbReference type="ARBA" id="ARBA00022619"/>
    </source>
</evidence>
<evidence type="ECO:0000256" key="2">
    <source>
        <dbReference type="ARBA" id="ARBA00002284"/>
    </source>
</evidence>
<accession>A0A839RSC1</accession>
<dbReference type="SUPFAM" id="SSF142695">
    <property type="entry name" value="RibA-like"/>
    <property type="match status" value="1"/>
</dbReference>
<comment type="caution">
    <text evidence="9">The sequence shown here is derived from an EMBL/GenBank/DDBJ whole genome shotgun (WGS) entry which is preliminary data.</text>
</comment>
<evidence type="ECO:0000313" key="9">
    <source>
        <dbReference type="EMBL" id="MBB3039239.1"/>
    </source>
</evidence>
<dbReference type="SUPFAM" id="SSF55821">
    <property type="entry name" value="YrdC/RibB"/>
    <property type="match status" value="1"/>
</dbReference>
<evidence type="ECO:0000256" key="5">
    <source>
        <dbReference type="ARBA" id="ARBA00012153"/>
    </source>
</evidence>
<dbReference type="UniPathway" id="UPA00275">
    <property type="reaction ID" value="UER00399"/>
</dbReference>
<keyword evidence="9" id="KW-0378">Hydrolase</keyword>
<dbReference type="GO" id="GO:0008686">
    <property type="term" value="F:3,4-dihydroxy-2-butanone-4-phosphate synthase activity"/>
    <property type="evidence" value="ECO:0007669"/>
    <property type="project" value="UniProtKB-EC"/>
</dbReference>
<dbReference type="PANTHER" id="PTHR21327">
    <property type="entry name" value="GTP CYCLOHYDROLASE II-RELATED"/>
    <property type="match status" value="1"/>
</dbReference>
<protein>
    <recommendedName>
        <fullName evidence="5">3,4-dihydroxy-2-butanone-4-phosphate synthase</fullName>
        <ecNumber evidence="5">4.1.99.12</ecNumber>
    </recommendedName>
</protein>
<keyword evidence="6" id="KW-0686">Riboflavin biosynthesis</keyword>
<keyword evidence="9" id="KW-0456">Lyase</keyword>
<comment type="similarity">
    <text evidence="4">In the N-terminal section; belongs to the DHBP synthase family.</text>
</comment>
<proteinExistence type="inferred from homology"/>
<comment type="catalytic activity">
    <reaction evidence="1">
        <text>D-ribulose 5-phosphate = (2S)-2-hydroxy-3-oxobutyl phosphate + formate + H(+)</text>
        <dbReference type="Rhea" id="RHEA:18457"/>
        <dbReference type="ChEBI" id="CHEBI:15378"/>
        <dbReference type="ChEBI" id="CHEBI:15740"/>
        <dbReference type="ChEBI" id="CHEBI:58121"/>
        <dbReference type="ChEBI" id="CHEBI:58830"/>
        <dbReference type="EC" id="4.1.99.12"/>
    </reaction>
</comment>
<dbReference type="Gene3D" id="3.90.870.10">
    <property type="entry name" value="DHBP synthase"/>
    <property type="match status" value="1"/>
</dbReference>
<dbReference type="GO" id="GO:0003935">
    <property type="term" value="F:GTP cyclohydrolase II activity"/>
    <property type="evidence" value="ECO:0007669"/>
    <property type="project" value="TreeGrafter"/>
</dbReference>
<evidence type="ECO:0000256" key="7">
    <source>
        <dbReference type="ARBA" id="ARBA00022723"/>
    </source>
</evidence>
<dbReference type="OrthoDB" id="9793111at2"/>